<keyword evidence="1" id="KW-0175">Coiled coil</keyword>
<dbReference type="OrthoDB" id="5289737at2"/>
<comment type="caution">
    <text evidence="4">The sequence shown here is derived from an EMBL/GenBank/DDBJ whole genome shotgun (WGS) entry which is preliminary data.</text>
</comment>
<dbReference type="Pfam" id="PF01548">
    <property type="entry name" value="DEDD_Tnp_IS110"/>
    <property type="match status" value="1"/>
</dbReference>
<dbReference type="GO" id="GO:0004803">
    <property type="term" value="F:transposase activity"/>
    <property type="evidence" value="ECO:0007669"/>
    <property type="project" value="InterPro"/>
</dbReference>
<feature type="domain" description="Transposase IS116/IS110/IS902 C-terminal" evidence="3">
    <location>
        <begin position="213"/>
        <end position="290"/>
    </location>
</feature>
<dbReference type="EMBL" id="QPIJ01000017">
    <property type="protein sequence ID" value="RCV92175.1"/>
    <property type="molecule type" value="Genomic_DNA"/>
</dbReference>
<dbReference type="RefSeq" id="WP_114486652.1">
    <property type="nucleotide sequence ID" value="NZ_CBCSHM010000017.1"/>
</dbReference>
<dbReference type="InterPro" id="IPR047650">
    <property type="entry name" value="Transpos_IS110"/>
</dbReference>
<evidence type="ECO:0000313" key="5">
    <source>
        <dbReference type="Proteomes" id="UP000253204"/>
    </source>
</evidence>
<keyword evidence="5" id="KW-1185">Reference proteome</keyword>
<dbReference type="NCBIfam" id="NF033542">
    <property type="entry name" value="transpos_IS110"/>
    <property type="match status" value="1"/>
</dbReference>
<feature type="coiled-coil region" evidence="1">
    <location>
        <begin position="179"/>
        <end position="209"/>
    </location>
</feature>
<gene>
    <name evidence="4" type="ORF">DU506_09245</name>
</gene>
<evidence type="ECO:0000256" key="1">
    <source>
        <dbReference type="SAM" id="Coils"/>
    </source>
</evidence>
<dbReference type="GO" id="GO:0006313">
    <property type="term" value="P:DNA transposition"/>
    <property type="evidence" value="ECO:0007669"/>
    <property type="project" value="InterPro"/>
</dbReference>
<dbReference type="InterPro" id="IPR002525">
    <property type="entry name" value="Transp_IS110-like_N"/>
</dbReference>
<dbReference type="GO" id="GO:0003677">
    <property type="term" value="F:DNA binding"/>
    <property type="evidence" value="ECO:0007669"/>
    <property type="project" value="InterPro"/>
</dbReference>
<evidence type="ECO:0000259" key="2">
    <source>
        <dbReference type="Pfam" id="PF01548"/>
    </source>
</evidence>
<protein>
    <submittedName>
        <fullName evidence="4">IS110 family transposase</fullName>
    </submittedName>
</protein>
<evidence type="ECO:0000313" key="4">
    <source>
        <dbReference type="EMBL" id="RCV92175.1"/>
    </source>
</evidence>
<proteinExistence type="predicted"/>
<dbReference type="InterPro" id="IPR003346">
    <property type="entry name" value="Transposase_20"/>
</dbReference>
<name>A0A368U576_9GAMM</name>
<dbReference type="Pfam" id="PF02371">
    <property type="entry name" value="Transposase_20"/>
    <property type="match status" value="1"/>
</dbReference>
<reference evidence="4 5" key="1">
    <citation type="submission" date="2018-07" db="EMBL/GenBank/DDBJ databases">
        <title>Halomonas rutogse sp. nov., isolated from Lake TangqianCo on Tibetan Plateau.</title>
        <authorList>
            <person name="Lu H."/>
            <person name="Xing P."/>
            <person name="Wu Q."/>
        </authorList>
    </citation>
    <scope>NUCLEOTIDE SEQUENCE [LARGE SCALE GENOMIC DNA]</scope>
    <source>
        <strain evidence="4 5">TQ8S</strain>
    </source>
</reference>
<evidence type="ECO:0000259" key="3">
    <source>
        <dbReference type="Pfam" id="PF02371"/>
    </source>
</evidence>
<accession>A0A368U576</accession>
<sequence>MNQHTAIGIDLAKRVFQVCIIDTRNQHVHVNKALKRHELLDFIRQQPRCRVFMEACGGSHYWARQIKAIGHDVGLISPQFVTPFRKGHKTDANDALAIVEAGLRPNMRFVPAKGIEQQDIQSLHRIRDRYIKQRTQLINQVHGLLQEYGMISGCGQKSLTQCVWRALEDAENELTMVMRDLLADQMEELDRLNERLQSLDQRVEQVSRAFAPCRQLMAIEGVGVVSATQLYSALGDGRAFQNGRQASAYIGLTPKQYSSGGSANMRGIGRTGQVSLKCALIRGAHAAIRVVGDKQDARSQWLRALVSRVGKNRAAVALANKNVRIAWAMLCRKTPYRNDFHTVHDVMAI</sequence>
<dbReference type="PANTHER" id="PTHR33055:SF3">
    <property type="entry name" value="PUTATIVE TRANSPOSASE FOR IS117-RELATED"/>
    <property type="match status" value="1"/>
</dbReference>
<feature type="domain" description="Transposase IS110-like N-terminal" evidence="2">
    <location>
        <begin position="7"/>
        <end position="148"/>
    </location>
</feature>
<organism evidence="4 5">
    <name type="scientific">Vreelandella rituensis</name>
    <dbReference type="NCBI Taxonomy" id="2282306"/>
    <lineage>
        <taxon>Bacteria</taxon>
        <taxon>Pseudomonadati</taxon>
        <taxon>Pseudomonadota</taxon>
        <taxon>Gammaproteobacteria</taxon>
        <taxon>Oceanospirillales</taxon>
        <taxon>Halomonadaceae</taxon>
        <taxon>Vreelandella</taxon>
    </lineage>
</organism>
<dbReference type="Proteomes" id="UP000253204">
    <property type="component" value="Unassembled WGS sequence"/>
</dbReference>
<dbReference type="AlphaFoldDB" id="A0A368U576"/>
<dbReference type="PANTHER" id="PTHR33055">
    <property type="entry name" value="TRANSPOSASE FOR INSERTION SEQUENCE ELEMENT IS1111A"/>
    <property type="match status" value="1"/>
</dbReference>